<protein>
    <submittedName>
        <fullName evidence="1">Uncharacterized protein</fullName>
    </submittedName>
</protein>
<dbReference type="EMBL" id="KN829662">
    <property type="protein sequence ID" value="KIK73517.1"/>
    <property type="molecule type" value="Genomic_DNA"/>
</dbReference>
<reference evidence="1 2" key="1">
    <citation type="submission" date="2014-04" db="EMBL/GenBank/DDBJ databases">
        <authorList>
            <consortium name="DOE Joint Genome Institute"/>
            <person name="Kuo A."/>
            <person name="Kohler A."/>
            <person name="Jargeat P."/>
            <person name="Nagy L.G."/>
            <person name="Floudas D."/>
            <person name="Copeland A."/>
            <person name="Barry K.W."/>
            <person name="Cichocki N."/>
            <person name="Veneault-Fourrey C."/>
            <person name="LaButti K."/>
            <person name="Lindquist E.A."/>
            <person name="Lipzen A."/>
            <person name="Lundell T."/>
            <person name="Morin E."/>
            <person name="Murat C."/>
            <person name="Sun H."/>
            <person name="Tunlid A."/>
            <person name="Henrissat B."/>
            <person name="Grigoriev I.V."/>
            <person name="Hibbett D.S."/>
            <person name="Martin F."/>
            <person name="Nordberg H.P."/>
            <person name="Cantor M.N."/>
            <person name="Hua S.X."/>
        </authorList>
    </citation>
    <scope>NUCLEOTIDE SEQUENCE [LARGE SCALE GENOMIC DNA]</scope>
    <source>
        <strain evidence="1 2">Ve08.2h10</strain>
    </source>
</reference>
<organism evidence="1 2">
    <name type="scientific">Paxillus rubicundulus Ve08.2h10</name>
    <dbReference type="NCBI Taxonomy" id="930991"/>
    <lineage>
        <taxon>Eukaryota</taxon>
        <taxon>Fungi</taxon>
        <taxon>Dikarya</taxon>
        <taxon>Basidiomycota</taxon>
        <taxon>Agaricomycotina</taxon>
        <taxon>Agaricomycetes</taxon>
        <taxon>Agaricomycetidae</taxon>
        <taxon>Boletales</taxon>
        <taxon>Paxilineae</taxon>
        <taxon>Paxillaceae</taxon>
        <taxon>Paxillus</taxon>
    </lineage>
</organism>
<evidence type="ECO:0000313" key="1">
    <source>
        <dbReference type="EMBL" id="KIK73517.1"/>
    </source>
</evidence>
<dbReference type="OrthoDB" id="3199698at2759"/>
<reference evidence="2" key="2">
    <citation type="submission" date="2015-01" db="EMBL/GenBank/DDBJ databases">
        <title>Evolutionary Origins and Diversification of the Mycorrhizal Mutualists.</title>
        <authorList>
            <consortium name="DOE Joint Genome Institute"/>
            <consortium name="Mycorrhizal Genomics Consortium"/>
            <person name="Kohler A."/>
            <person name="Kuo A."/>
            <person name="Nagy L.G."/>
            <person name="Floudas D."/>
            <person name="Copeland A."/>
            <person name="Barry K.W."/>
            <person name="Cichocki N."/>
            <person name="Veneault-Fourrey C."/>
            <person name="LaButti K."/>
            <person name="Lindquist E.A."/>
            <person name="Lipzen A."/>
            <person name="Lundell T."/>
            <person name="Morin E."/>
            <person name="Murat C."/>
            <person name="Riley R."/>
            <person name="Ohm R."/>
            <person name="Sun H."/>
            <person name="Tunlid A."/>
            <person name="Henrissat B."/>
            <person name="Grigoriev I.V."/>
            <person name="Hibbett D.S."/>
            <person name="Martin F."/>
        </authorList>
    </citation>
    <scope>NUCLEOTIDE SEQUENCE [LARGE SCALE GENOMIC DNA]</scope>
    <source>
        <strain evidence="2">Ve08.2h10</strain>
    </source>
</reference>
<dbReference type="InParanoid" id="A0A0D0BPR5"/>
<proteinExistence type="predicted"/>
<keyword evidence="2" id="KW-1185">Reference proteome</keyword>
<name>A0A0D0BPR5_9AGAM</name>
<sequence>MLFGTSGELMPTSFITTAPPFAFAGLCRFPYGRGFSQWRGDDLKALMKVYLPAIEGHMPDNIVCTLHAFLEFCYIIWRNVITDNTLMELKGALEQFHQYKEVFTDLGVHPEGFFSPISTPLFIMNH</sequence>
<dbReference type="STRING" id="930991.A0A0D0BPR5"/>
<accession>A0A0D0BPR5</accession>
<dbReference type="AlphaFoldDB" id="A0A0D0BPR5"/>
<evidence type="ECO:0000313" key="2">
    <source>
        <dbReference type="Proteomes" id="UP000054538"/>
    </source>
</evidence>
<gene>
    <name evidence="1" type="ORF">PAXRUDRAFT_20762</name>
</gene>
<dbReference type="HOGENOM" id="CLU_1982292_0_0_1"/>
<dbReference type="Proteomes" id="UP000054538">
    <property type="component" value="Unassembled WGS sequence"/>
</dbReference>